<proteinExistence type="predicted"/>
<organism evidence="1 2">
    <name type="scientific">Ferroplasma acidiphilum</name>
    <dbReference type="NCBI Taxonomy" id="74969"/>
    <lineage>
        <taxon>Archaea</taxon>
        <taxon>Methanobacteriati</taxon>
        <taxon>Thermoplasmatota</taxon>
        <taxon>Thermoplasmata</taxon>
        <taxon>Thermoplasmatales</taxon>
        <taxon>Ferroplasmaceae</taxon>
        <taxon>Ferroplasma</taxon>
    </lineage>
</organism>
<name>A0A7K4FP56_9ARCH</name>
<gene>
    <name evidence="1" type="ORF">HLB00_08140</name>
</gene>
<comment type="caution">
    <text evidence="1">The sequence shown here is derived from an EMBL/GenBank/DDBJ whole genome shotgun (WGS) entry which is preliminary data.</text>
</comment>
<dbReference type="EMBL" id="JABGBP010000302">
    <property type="protein sequence ID" value="NOL60796.1"/>
    <property type="molecule type" value="Genomic_DNA"/>
</dbReference>
<protein>
    <submittedName>
        <fullName evidence="1">Uncharacterized protein</fullName>
    </submittedName>
</protein>
<sequence length="266" mass="30106">MAYLNIENELFIERHDKGTRLSSPNFEDVMLRTKVRSYAQAPAHLLAVAERIRDYIAFNFQNTVPLNISMSGKRKYTGQFPFGIVIYDGATLKPMTDGGRGERSFFVTRFGKPEGGSIPTSAFESLDNFTKYVQQVNKKLKNSQTMLNKIKPNSPLDVALNALGESIWAKLPKDKLTSNWRAVEAICKFDNPGKIISSSMILPTIKKYANIEMSDSQFEKVRKDRNKCIHWNPSFEDSISIENSANLLFQISVEITNAIIKKRGIL</sequence>
<reference evidence="1 2" key="1">
    <citation type="submission" date="2020-05" db="EMBL/GenBank/DDBJ databases">
        <authorList>
            <person name="Zhang R."/>
        </authorList>
    </citation>
    <scope>NUCLEOTIDE SEQUENCE [LARGE SCALE GENOMIC DNA]</scope>
    <source>
        <strain evidence="1 2">DSM 28986</strain>
    </source>
</reference>
<dbReference type="RefSeq" id="WP_171481917.1">
    <property type="nucleotide sequence ID" value="NZ_JABGBP010000302.1"/>
</dbReference>
<dbReference type="AlphaFoldDB" id="A0A7K4FP56"/>
<evidence type="ECO:0000313" key="2">
    <source>
        <dbReference type="Proteomes" id="UP000546917"/>
    </source>
</evidence>
<dbReference type="Proteomes" id="UP000546917">
    <property type="component" value="Unassembled WGS sequence"/>
</dbReference>
<evidence type="ECO:0000313" key="1">
    <source>
        <dbReference type="EMBL" id="NOL60796.1"/>
    </source>
</evidence>
<accession>A0A7K4FP56</accession>